<proteinExistence type="predicted"/>
<dbReference type="InterPro" id="IPR002999">
    <property type="entry name" value="Tudor"/>
</dbReference>
<feature type="compositionally biased region" description="Basic and acidic residues" evidence="1">
    <location>
        <begin position="231"/>
        <end position="243"/>
    </location>
</feature>
<protein>
    <recommendedName>
        <fullName evidence="2">Tudor domain-containing protein</fullName>
    </recommendedName>
</protein>
<feature type="compositionally biased region" description="Basic and acidic residues" evidence="1">
    <location>
        <begin position="373"/>
        <end position="382"/>
    </location>
</feature>
<reference evidence="3 4" key="1">
    <citation type="journal article" date="2018" name="New Phytol.">
        <title>Phylogenomics of Endogonaceae and evolution of mycorrhizas within Mucoromycota.</title>
        <authorList>
            <person name="Chang Y."/>
            <person name="Desiro A."/>
            <person name="Na H."/>
            <person name="Sandor L."/>
            <person name="Lipzen A."/>
            <person name="Clum A."/>
            <person name="Barry K."/>
            <person name="Grigoriev I.V."/>
            <person name="Martin F.M."/>
            <person name="Stajich J.E."/>
            <person name="Smith M.E."/>
            <person name="Bonito G."/>
            <person name="Spatafora J.W."/>
        </authorList>
    </citation>
    <scope>NUCLEOTIDE SEQUENCE [LARGE SCALE GENOMIC DNA]</scope>
    <source>
        <strain evidence="3 4">GMNB39</strain>
    </source>
</reference>
<comment type="caution">
    <text evidence="3">The sequence shown here is derived from an EMBL/GenBank/DDBJ whole genome shotgun (WGS) entry which is preliminary data.</text>
</comment>
<evidence type="ECO:0000256" key="1">
    <source>
        <dbReference type="SAM" id="MobiDB-lite"/>
    </source>
</evidence>
<gene>
    <name evidence="3" type="ORF">BC936DRAFT_141322</name>
</gene>
<dbReference type="Gene3D" id="2.30.30.140">
    <property type="match status" value="1"/>
</dbReference>
<evidence type="ECO:0000313" key="3">
    <source>
        <dbReference type="EMBL" id="RUO96868.1"/>
    </source>
</evidence>
<sequence length="382" mass="43008">MPPTMRKRAPPQPHSVIVASTSSKRPSAAGKKPAKRPTESQKNGTVPDEAFNIDLLPAVVWVRVEGDERYGWWPGKVGVERSCVRCYSIWQRLNHGNPEPRSSATGTRSPFLSNVSAARSLGKIHPPPFFFSFRTSFRHFHPHTSPPPNSTISLAQPSTTSLLPFRHVRSAELRAAGADLPGFMDAMQMALDAETADDDGLPSLEKIISTPKKAKPEADKKGKKTKSAKKVRAEKEEEVRQDDMENPFAVSVANSSKGDRNDDYDDDFDFFAQNKDETLEIPGELVFAYYSEDKKYYPAKILEYFLTNGKYKVLYFDGAQRSLPRNRFYAMTERDFATCKVRSMLTKGFPAFVFITSRDRIPYPNVPTPPPGWRDDEPRGRP</sequence>
<feature type="region of interest" description="Disordered" evidence="1">
    <location>
        <begin position="208"/>
        <end position="243"/>
    </location>
</feature>
<accession>A0A433A2E7</accession>
<organism evidence="3 4">
    <name type="scientific">Jimgerdemannia flammicorona</name>
    <dbReference type="NCBI Taxonomy" id="994334"/>
    <lineage>
        <taxon>Eukaryota</taxon>
        <taxon>Fungi</taxon>
        <taxon>Fungi incertae sedis</taxon>
        <taxon>Mucoromycota</taxon>
        <taxon>Mucoromycotina</taxon>
        <taxon>Endogonomycetes</taxon>
        <taxon>Endogonales</taxon>
        <taxon>Endogonaceae</taxon>
        <taxon>Jimgerdemannia</taxon>
    </lineage>
</organism>
<feature type="region of interest" description="Disordered" evidence="1">
    <location>
        <begin position="363"/>
        <end position="382"/>
    </location>
</feature>
<dbReference type="AlphaFoldDB" id="A0A433A2E7"/>
<evidence type="ECO:0000259" key="2">
    <source>
        <dbReference type="SMART" id="SM00333"/>
    </source>
</evidence>
<dbReference type="EMBL" id="RBNI01019309">
    <property type="protein sequence ID" value="RUO96868.1"/>
    <property type="molecule type" value="Genomic_DNA"/>
</dbReference>
<feature type="region of interest" description="Disordered" evidence="1">
    <location>
        <begin position="1"/>
        <end position="46"/>
    </location>
</feature>
<feature type="compositionally biased region" description="Basic residues" evidence="1">
    <location>
        <begin position="221"/>
        <end position="230"/>
    </location>
</feature>
<dbReference type="SUPFAM" id="SSF63748">
    <property type="entry name" value="Tudor/PWWP/MBT"/>
    <property type="match status" value="1"/>
</dbReference>
<dbReference type="SMART" id="SM00333">
    <property type="entry name" value="TUDOR"/>
    <property type="match status" value="1"/>
</dbReference>
<keyword evidence="4" id="KW-1185">Reference proteome</keyword>
<dbReference type="CDD" id="cd04508">
    <property type="entry name" value="Tudor_SF"/>
    <property type="match status" value="1"/>
</dbReference>
<evidence type="ECO:0000313" key="4">
    <source>
        <dbReference type="Proteomes" id="UP000268093"/>
    </source>
</evidence>
<dbReference type="OrthoDB" id="2505887at2759"/>
<dbReference type="Pfam" id="PF00567">
    <property type="entry name" value="TUDOR"/>
    <property type="match status" value="1"/>
</dbReference>
<feature type="domain" description="Tudor" evidence="2">
    <location>
        <begin position="278"/>
        <end position="336"/>
    </location>
</feature>
<name>A0A433A2E7_9FUNG</name>
<dbReference type="Proteomes" id="UP000268093">
    <property type="component" value="Unassembled WGS sequence"/>
</dbReference>